<feature type="domain" description="LYC1 C-terminal" evidence="1">
    <location>
        <begin position="169"/>
        <end position="393"/>
    </location>
</feature>
<dbReference type="RefSeq" id="XP_037165342.1">
    <property type="nucleotide sequence ID" value="XM_037307533.1"/>
</dbReference>
<dbReference type="AlphaFoldDB" id="A0A8H6FWC5"/>
<keyword evidence="3" id="KW-1185">Reference proteome</keyword>
<sequence length="393" mass="44704">MATYELPSSDSPDLALLHPTQEEKVETWKLNGASWRGAMPLPIYLRRETYLENQAFTKDGGITFWILVDSTLPRNERPILGSCESFRKRALVARDGKVEDVVSHGIGSVFCNPDYRRRGFAQRMIEELGKKLDTWNQEDRKKTDFTVLYSDIGKKFYSKFGWESFPSSHIALAPMSSESESALSGARSLRADDLEELCSWDEQLLRADIARDVPCKEIRVALIPDLKTMQWHHAREEFAGREMLGREPDIKGAHADCEDSSQVWCIWTRTFGSTEAGNTLNILRFFIDGENDAVRDESEAGDDLTDLKSTDQAKLHGAVAVLHAAQVEAARWEMKDVQIWNPSSLIVLAARQIEPSTKLIHRDDESIASLRWHGEPEERTKVEWVGNEKYAWC</sequence>
<dbReference type="Proteomes" id="UP000578531">
    <property type="component" value="Unassembled WGS sequence"/>
</dbReference>
<dbReference type="InterPro" id="IPR055100">
    <property type="entry name" value="GNAT_LYC1-like"/>
</dbReference>
<evidence type="ECO:0000259" key="1">
    <source>
        <dbReference type="Pfam" id="PF22998"/>
    </source>
</evidence>
<dbReference type="InterPro" id="IPR016181">
    <property type="entry name" value="Acyl_CoA_acyltransferase"/>
</dbReference>
<dbReference type="EMBL" id="JACCJC010000021">
    <property type="protein sequence ID" value="KAF6235990.1"/>
    <property type="molecule type" value="Genomic_DNA"/>
</dbReference>
<dbReference type="Pfam" id="PF22998">
    <property type="entry name" value="GNAT_LYC1-like"/>
    <property type="match status" value="1"/>
</dbReference>
<gene>
    <name evidence="2" type="ORF">HO173_005618</name>
</gene>
<proteinExistence type="predicted"/>
<dbReference type="SUPFAM" id="SSF55729">
    <property type="entry name" value="Acyl-CoA N-acyltransferases (Nat)"/>
    <property type="match status" value="1"/>
</dbReference>
<dbReference type="GeneID" id="59287280"/>
<evidence type="ECO:0000313" key="3">
    <source>
        <dbReference type="Proteomes" id="UP000578531"/>
    </source>
</evidence>
<dbReference type="PANTHER" id="PTHR34815:SF4">
    <property type="entry name" value="N-ACETYLTRANSFERASE DOMAIN-CONTAINING PROTEIN"/>
    <property type="match status" value="1"/>
</dbReference>
<evidence type="ECO:0000313" key="2">
    <source>
        <dbReference type="EMBL" id="KAF6235990.1"/>
    </source>
</evidence>
<accession>A0A8H6FWC5</accession>
<name>A0A8H6FWC5_9LECA</name>
<organism evidence="2 3">
    <name type="scientific">Letharia columbiana</name>
    <dbReference type="NCBI Taxonomy" id="112416"/>
    <lineage>
        <taxon>Eukaryota</taxon>
        <taxon>Fungi</taxon>
        <taxon>Dikarya</taxon>
        <taxon>Ascomycota</taxon>
        <taxon>Pezizomycotina</taxon>
        <taxon>Lecanoromycetes</taxon>
        <taxon>OSLEUM clade</taxon>
        <taxon>Lecanoromycetidae</taxon>
        <taxon>Lecanorales</taxon>
        <taxon>Lecanorineae</taxon>
        <taxon>Parmeliaceae</taxon>
        <taxon>Letharia</taxon>
    </lineage>
</organism>
<comment type="caution">
    <text evidence="2">The sequence shown here is derived from an EMBL/GenBank/DDBJ whole genome shotgun (WGS) entry which is preliminary data.</text>
</comment>
<protein>
    <recommendedName>
        <fullName evidence="1">LYC1 C-terminal domain-containing protein</fullName>
    </recommendedName>
</protein>
<reference evidence="2 3" key="1">
    <citation type="journal article" date="2020" name="Genomics">
        <title>Complete, high-quality genomes from long-read metagenomic sequencing of two wolf lichen thalli reveals enigmatic genome architecture.</title>
        <authorList>
            <person name="McKenzie S.K."/>
            <person name="Walston R.F."/>
            <person name="Allen J.L."/>
        </authorList>
    </citation>
    <scope>NUCLEOTIDE SEQUENCE [LARGE SCALE GENOMIC DNA]</scope>
    <source>
        <strain evidence="2">WasteWater2</strain>
    </source>
</reference>
<dbReference type="InterPro" id="IPR053013">
    <property type="entry name" value="LAT"/>
</dbReference>
<dbReference type="PANTHER" id="PTHR34815">
    <property type="entry name" value="LYSINE ACETYLTRANSFERASE"/>
    <property type="match status" value="1"/>
</dbReference>
<dbReference type="OrthoDB" id="2020070at2759"/>
<dbReference type="Gene3D" id="3.40.630.30">
    <property type="match status" value="1"/>
</dbReference>